<keyword evidence="3" id="KW-1185">Reference proteome</keyword>
<feature type="compositionally biased region" description="Polar residues" evidence="1">
    <location>
        <begin position="21"/>
        <end position="32"/>
    </location>
</feature>
<dbReference type="AlphaFoldDB" id="F5REN6"/>
<proteinExistence type="predicted"/>
<evidence type="ECO:0000256" key="1">
    <source>
        <dbReference type="SAM" id="MobiDB-lite"/>
    </source>
</evidence>
<dbReference type="OrthoDB" id="9812722at2"/>
<protein>
    <recommendedName>
        <fullName evidence="4">SrpA-related protein</fullName>
    </recommendedName>
</protein>
<evidence type="ECO:0000313" key="2">
    <source>
        <dbReference type="EMBL" id="EGK71367.1"/>
    </source>
</evidence>
<dbReference type="eggNOG" id="COG3064">
    <property type="taxonomic scope" value="Bacteria"/>
</dbReference>
<dbReference type="Pfam" id="PF12118">
    <property type="entry name" value="SprA-related"/>
    <property type="match status" value="1"/>
</dbReference>
<sequence>MSLSALSSSLSATAPIAAGTGNRSSLPSATQALSAEDEAVLRKLQARDREVRQHEQAHLAASGGLATSGARFSYQRGPDGVDYAVGGEVSIDTAPGRTPEETLQRARQVRAAALAPAQPSGQDLAVAAQATRMALDAQTELAQDTRGSTPPAREVTTDVQRAADAALAMYARTTQDAPSRVTDSYA</sequence>
<gene>
    <name evidence="2" type="ORF">METUNv1_02760</name>
</gene>
<dbReference type="EMBL" id="AFHG01000052">
    <property type="protein sequence ID" value="EGK71367.1"/>
    <property type="molecule type" value="Genomic_DNA"/>
</dbReference>
<comment type="caution">
    <text evidence="2">The sequence shown here is derived from an EMBL/GenBank/DDBJ whole genome shotgun (WGS) entry which is preliminary data.</text>
</comment>
<organism evidence="2 3">
    <name type="scientific">Methyloversatilis universalis (strain ATCC BAA-1314 / DSM 25237 / JCM 13912 / CCUG 52030 / FAM5)</name>
    <dbReference type="NCBI Taxonomy" id="1000565"/>
    <lineage>
        <taxon>Bacteria</taxon>
        <taxon>Pseudomonadati</taxon>
        <taxon>Pseudomonadota</taxon>
        <taxon>Betaproteobacteria</taxon>
        <taxon>Nitrosomonadales</taxon>
        <taxon>Sterolibacteriaceae</taxon>
        <taxon>Methyloversatilis</taxon>
    </lineage>
</organism>
<dbReference type="STRING" id="1000565.METUNv1_02760"/>
<evidence type="ECO:0000313" key="3">
    <source>
        <dbReference type="Proteomes" id="UP000005019"/>
    </source>
</evidence>
<evidence type="ECO:0008006" key="4">
    <source>
        <dbReference type="Google" id="ProtNLM"/>
    </source>
</evidence>
<dbReference type="RefSeq" id="WP_008062674.1">
    <property type="nucleotide sequence ID" value="NZ_AFHG01000052.1"/>
</dbReference>
<accession>F5REN6</accession>
<reference evidence="2 3" key="1">
    <citation type="journal article" date="2011" name="J. Bacteriol.">
        <title>Genome sequence of Methyloversatilis universalis FAM5T, a methylotrophic representative of the order Rhodocyclales.</title>
        <authorList>
            <person name="Kittichotirat W."/>
            <person name="Good N.M."/>
            <person name="Hall R."/>
            <person name="Bringel F."/>
            <person name="Lajus A."/>
            <person name="Medigue C."/>
            <person name="Smalley N.E."/>
            <person name="Beck D."/>
            <person name="Bumgarner R."/>
            <person name="Vuilleumier S."/>
            <person name="Kalyuzhnaya M.G."/>
        </authorList>
    </citation>
    <scope>NUCLEOTIDE SEQUENCE [LARGE SCALE GENOMIC DNA]</scope>
    <source>
        <strain evidence="3">ATCC BAA-1314 / JCM 13912 / FAM5</strain>
    </source>
</reference>
<feature type="region of interest" description="Disordered" evidence="1">
    <location>
        <begin position="13"/>
        <end position="32"/>
    </location>
</feature>
<dbReference type="InterPro" id="IPR021973">
    <property type="entry name" value="SprA-related"/>
</dbReference>
<dbReference type="Proteomes" id="UP000005019">
    <property type="component" value="Unassembled WGS sequence"/>
</dbReference>
<name>F5REN6_METUF</name>